<proteinExistence type="predicted"/>
<dbReference type="Pfam" id="PF07589">
    <property type="entry name" value="PEP-CTERM"/>
    <property type="match status" value="1"/>
</dbReference>
<dbReference type="InterPro" id="IPR013424">
    <property type="entry name" value="Ice-binding_C"/>
</dbReference>
<keyword evidence="1" id="KW-0732">Signal</keyword>
<feature type="signal peptide" evidence="1">
    <location>
        <begin position="1"/>
        <end position="27"/>
    </location>
</feature>
<gene>
    <name evidence="3" type="ORF">ACG0Z6_00820</name>
</gene>
<dbReference type="RefSeq" id="WP_394457894.1">
    <property type="nucleotide sequence ID" value="NZ_JBIGHZ010000001.1"/>
</dbReference>
<evidence type="ECO:0000313" key="4">
    <source>
        <dbReference type="Proteomes" id="UP001606099"/>
    </source>
</evidence>
<dbReference type="NCBIfam" id="TIGR02595">
    <property type="entry name" value="PEP_CTERM"/>
    <property type="match status" value="1"/>
</dbReference>
<sequence>MLCLNRIPARLGALSLACGLLCTGAHAADMTWLGSGFMPTGTSNNGTAVIGNDYNTTRYSLWSGGALRDVGGAVASGAFGGIPQISADGSIISGTARNAATGFYEAAFRRADGGDWTLLGGIGGTSSQETSGGWAMSRNGRYVAGMAWDVGTAAGRGRGVIWDTTTGNLVANVGTSGYSTASTRLNAISNDGKVAVGWGGSRSPMVWSDPDGDAQYSRFEIKPPSGVLQEAASVSADGRWVVGFGANGNPGGWRWSEATGLQSLPMLPGAPPRTYGYANAVSLDGSVIIGTQRTTGAQAYQGSGFIWTQSGGMQSFNDFVHGLGIDVAGAYSFALPTAMSEDASVIVGTAYAVNGGLVDSTPVGFMLTGLAPVPEPSAALMLVMGLACAGLARRRTVSSQG</sequence>
<feature type="chain" id="PRO_5046716511" evidence="1">
    <location>
        <begin position="28"/>
        <end position="401"/>
    </location>
</feature>
<accession>A0ABW7FR30</accession>
<evidence type="ECO:0000259" key="2">
    <source>
        <dbReference type="Pfam" id="PF07589"/>
    </source>
</evidence>
<evidence type="ECO:0000256" key="1">
    <source>
        <dbReference type="SAM" id="SignalP"/>
    </source>
</evidence>
<organism evidence="3 4">
    <name type="scientific">Roseateles rivi</name>
    <dbReference type="NCBI Taxonomy" id="3299028"/>
    <lineage>
        <taxon>Bacteria</taxon>
        <taxon>Pseudomonadati</taxon>
        <taxon>Pseudomonadota</taxon>
        <taxon>Betaproteobacteria</taxon>
        <taxon>Burkholderiales</taxon>
        <taxon>Sphaerotilaceae</taxon>
        <taxon>Roseateles</taxon>
    </lineage>
</organism>
<reference evidence="3 4" key="1">
    <citation type="submission" date="2024-08" db="EMBL/GenBank/DDBJ databases">
        <authorList>
            <person name="Lu H."/>
        </authorList>
    </citation>
    <scope>NUCLEOTIDE SEQUENCE [LARGE SCALE GENOMIC DNA]</scope>
    <source>
        <strain evidence="3 4">BYS180W</strain>
    </source>
</reference>
<dbReference type="Proteomes" id="UP001606099">
    <property type="component" value="Unassembled WGS sequence"/>
</dbReference>
<evidence type="ECO:0000313" key="3">
    <source>
        <dbReference type="EMBL" id="MFG6446777.1"/>
    </source>
</evidence>
<dbReference type="SUPFAM" id="SSF50993">
    <property type="entry name" value="Peptidase/esterase 'gauge' domain"/>
    <property type="match status" value="1"/>
</dbReference>
<name>A0ABW7FR30_9BURK</name>
<protein>
    <submittedName>
        <fullName evidence="3">PEP-CTERM sorting domain-containing protein</fullName>
    </submittedName>
</protein>
<feature type="domain" description="Ice-binding protein C-terminal" evidence="2">
    <location>
        <begin position="372"/>
        <end position="395"/>
    </location>
</feature>
<dbReference type="EMBL" id="JBIGHZ010000001">
    <property type="protein sequence ID" value="MFG6446777.1"/>
    <property type="molecule type" value="Genomic_DNA"/>
</dbReference>
<comment type="caution">
    <text evidence="3">The sequence shown here is derived from an EMBL/GenBank/DDBJ whole genome shotgun (WGS) entry which is preliminary data.</text>
</comment>
<keyword evidence="4" id="KW-1185">Reference proteome</keyword>